<dbReference type="AlphaFoldDB" id="A0A519BLQ4"/>
<organism evidence="1 2">
    <name type="scientific">Candidatus Acididesulfobacter diazotrophicus</name>
    <dbReference type="NCBI Taxonomy" id="2597226"/>
    <lineage>
        <taxon>Bacteria</taxon>
        <taxon>Deltaproteobacteria</taxon>
        <taxon>Candidatus Acidulodesulfobacterales</taxon>
        <taxon>Candidatus Acididesulfobacter</taxon>
    </lineage>
</organism>
<dbReference type="EMBL" id="SGBB01000013">
    <property type="protein sequence ID" value="RZD18169.1"/>
    <property type="molecule type" value="Genomic_DNA"/>
</dbReference>
<name>A0A519BLQ4_9DELT</name>
<proteinExistence type="predicted"/>
<accession>A0A519BLQ4</accession>
<reference evidence="1 2" key="1">
    <citation type="journal article" date="2019" name="ISME J.">
        <title>Insights into ecological role of a new deltaproteobacterial order Candidatus Acidulodesulfobacterales by metagenomics and metatranscriptomics.</title>
        <authorList>
            <person name="Tan S."/>
            <person name="Liu J."/>
            <person name="Fang Y."/>
            <person name="Hedlund B.P."/>
            <person name="Lian Z.H."/>
            <person name="Huang L.Y."/>
            <person name="Li J.T."/>
            <person name="Huang L.N."/>
            <person name="Li W.J."/>
            <person name="Jiang H.C."/>
            <person name="Dong H.L."/>
            <person name="Shu W.S."/>
        </authorList>
    </citation>
    <scope>NUCLEOTIDE SEQUENCE [LARGE SCALE GENOMIC DNA]</scope>
    <source>
        <strain evidence="1">AP1</strain>
    </source>
</reference>
<evidence type="ECO:0000313" key="1">
    <source>
        <dbReference type="EMBL" id="RZD18169.1"/>
    </source>
</evidence>
<dbReference type="Proteomes" id="UP000319296">
    <property type="component" value="Unassembled WGS sequence"/>
</dbReference>
<gene>
    <name evidence="1" type="ORF">EVG15_07510</name>
</gene>
<evidence type="ECO:0000313" key="2">
    <source>
        <dbReference type="Proteomes" id="UP000319296"/>
    </source>
</evidence>
<comment type="caution">
    <text evidence="1">The sequence shown here is derived from an EMBL/GenBank/DDBJ whole genome shotgun (WGS) entry which is preliminary data.</text>
</comment>
<sequence length="112" mass="12928">MDSEELKNLNNDFNFNKLDDDFNNANSQIERIMKKISNNAILIKNRYLGMIKNKINKSPKEEAVMDMSCGCGDSSFSVIVTEKDIEKVYAKFDKKCSLCNDFIKIKFIVKEN</sequence>
<protein>
    <submittedName>
        <fullName evidence="1">Uncharacterized protein</fullName>
    </submittedName>
</protein>